<name>A0A4R0QNU4_9BIFI</name>
<gene>
    <name evidence="3" type="ORF">EJ419_06415</name>
</gene>
<dbReference type="OrthoDB" id="3242564at2"/>
<protein>
    <recommendedName>
        <fullName evidence="5">Peptidase</fullName>
    </recommendedName>
</protein>
<keyword evidence="4" id="KW-1185">Reference proteome</keyword>
<dbReference type="AlphaFoldDB" id="A0A4R0QNU4"/>
<organism evidence="3 4">
    <name type="scientific">Alloscardovia theropitheci</name>
    <dbReference type="NCBI Taxonomy" id="2496842"/>
    <lineage>
        <taxon>Bacteria</taxon>
        <taxon>Bacillati</taxon>
        <taxon>Actinomycetota</taxon>
        <taxon>Actinomycetes</taxon>
        <taxon>Bifidobacteriales</taxon>
        <taxon>Bifidobacteriaceae</taxon>
        <taxon>Alloscardovia</taxon>
    </lineage>
</organism>
<dbReference type="Proteomes" id="UP000291289">
    <property type="component" value="Unassembled WGS sequence"/>
</dbReference>
<comment type="caution">
    <text evidence="3">The sequence shown here is derived from an EMBL/GenBank/DDBJ whole genome shotgun (WGS) entry which is preliminary data.</text>
</comment>
<evidence type="ECO:0000313" key="3">
    <source>
        <dbReference type="EMBL" id="TCD53882.1"/>
    </source>
</evidence>
<feature type="region of interest" description="Disordered" evidence="1">
    <location>
        <begin position="753"/>
        <end position="791"/>
    </location>
</feature>
<sequence>MSLRIIVQLFAMIMGVLLCAGVIKMPQAGAQTEGGNLEKPPTNVTMSVPGYAGYSLGVIGVTAAGQFVYCHEWGIAEEWKFTSATQLPDTAQARAMGYLLPKYQPLHDSLTHAALAYLVHDHFELQSSRHLWDKAKDAVLKAIPGLSDKVKSLWEEGLANAVADTQVSVEYLQSKRRGQVLVRVVNAKGEAIENVPVTVELHGPAQFDTNSSTSITVMSKAGPVSLNWTATGDGEVSTSQSATVPTLDDMESAQNFVRLGESKQARYEGIRFSVKKTFQPQLSTAVDSRVHEAGKPTNDSLTVGVKTGEDWEGGVVLSVEGYLFTGLTHDRLTELSESSQAAVKNDETAVQYLKRLENLGLRVAGTSHVDVSGKDQTFEALAYDVGGSANPLLVDEEGKFASWVWVIDKAKQSPDAAQWIEHDAISGLLEVSESFSTRRHVIVDSTVTEHSAQVGAQLTDRITVSGFPDDHGKFLGNEKFGWKPDEKYATVSVYWSLNKPDKVQVPAEDNEHKLIGSWTYKAVNGVIAVGGGRPDAFGHEVRINAQKHGYYAFVYSFAGDDRVMPATSAWNDEWEYTRVIDAQEKTLITTHVSDESVEPGSNFNDIARVEGHVPEGSYVTFSAYDAVANNSQMGMGPELLHESRVAINDSMRQNDGSFIVTSPKVHTQVSGTVFWKATVWDASGQILASHGLGVEGEDTTIVPPPPIPPDKPQLSRTGADLNILPTVTVIMGIVAFLALALRAITMVIMDNKSGQHRSGSRNHVWGNRQGSSYSRGAMRSAQQNHPRHRKS</sequence>
<proteinExistence type="predicted"/>
<dbReference type="EMBL" id="RXLP01000025">
    <property type="protein sequence ID" value="TCD53882.1"/>
    <property type="molecule type" value="Genomic_DNA"/>
</dbReference>
<keyword evidence="2" id="KW-0472">Membrane</keyword>
<feature type="transmembrane region" description="Helical" evidence="2">
    <location>
        <begin position="723"/>
        <end position="748"/>
    </location>
</feature>
<evidence type="ECO:0000256" key="1">
    <source>
        <dbReference type="SAM" id="MobiDB-lite"/>
    </source>
</evidence>
<evidence type="ECO:0000256" key="2">
    <source>
        <dbReference type="SAM" id="Phobius"/>
    </source>
</evidence>
<evidence type="ECO:0000313" key="4">
    <source>
        <dbReference type="Proteomes" id="UP000291289"/>
    </source>
</evidence>
<keyword evidence="2" id="KW-0812">Transmembrane</keyword>
<dbReference type="RefSeq" id="WP_131284798.1">
    <property type="nucleotide sequence ID" value="NZ_RXLP01000025.1"/>
</dbReference>
<feature type="compositionally biased region" description="Polar residues" evidence="1">
    <location>
        <begin position="768"/>
        <end position="784"/>
    </location>
</feature>
<evidence type="ECO:0008006" key="5">
    <source>
        <dbReference type="Google" id="ProtNLM"/>
    </source>
</evidence>
<reference evidence="3 4" key="1">
    <citation type="submission" date="2018-12" db="EMBL/GenBank/DDBJ databases">
        <title>Alloscrdovia theropitheci sp. nov: a novel taxon from the feces of the bleeding-herat monkey (Theropithecus geleda).</title>
        <authorList>
            <person name="Modesto M."/>
        </authorList>
    </citation>
    <scope>NUCLEOTIDE SEQUENCE [LARGE SCALE GENOMIC DNA]</scope>
    <source>
        <strain evidence="3 4">GLDI4/2</strain>
    </source>
</reference>
<keyword evidence="2" id="KW-1133">Transmembrane helix</keyword>
<accession>A0A4R0QNU4</accession>